<dbReference type="InterPro" id="IPR046342">
    <property type="entry name" value="CBS_dom_sf"/>
</dbReference>
<proteinExistence type="predicted"/>
<dbReference type="Pfam" id="PF00571">
    <property type="entry name" value="CBS"/>
    <property type="match status" value="1"/>
</dbReference>
<evidence type="ECO:0000313" key="3">
    <source>
        <dbReference type="EMBL" id="MBY0098274.1"/>
    </source>
</evidence>
<accession>A0ABS7K7P6</accession>
<dbReference type="SUPFAM" id="SSF54631">
    <property type="entry name" value="CBS-domain pair"/>
    <property type="match status" value="1"/>
</dbReference>
<dbReference type="EMBL" id="JACWFH010000021">
    <property type="protein sequence ID" value="MBY0098274.1"/>
    <property type="molecule type" value="Genomic_DNA"/>
</dbReference>
<keyword evidence="1" id="KW-0129">CBS domain</keyword>
<name>A0ABS7K7P6_9BACI</name>
<evidence type="ECO:0000259" key="2">
    <source>
        <dbReference type="PROSITE" id="PS51371"/>
    </source>
</evidence>
<keyword evidence="4" id="KW-1185">Reference proteome</keyword>
<dbReference type="RefSeq" id="WP_221874493.1">
    <property type="nucleotide sequence ID" value="NZ_JACWFH010000021.1"/>
</dbReference>
<dbReference type="InterPro" id="IPR000644">
    <property type="entry name" value="CBS_dom"/>
</dbReference>
<protein>
    <submittedName>
        <fullName evidence="3">CBS domain-containing protein</fullName>
    </submittedName>
</protein>
<dbReference type="PROSITE" id="PS51371">
    <property type="entry name" value="CBS"/>
    <property type="match status" value="1"/>
</dbReference>
<gene>
    <name evidence="3" type="ORF">H0185_15860</name>
</gene>
<evidence type="ECO:0000256" key="1">
    <source>
        <dbReference type="PROSITE-ProRule" id="PRU00703"/>
    </source>
</evidence>
<evidence type="ECO:0000313" key="4">
    <source>
        <dbReference type="Proteomes" id="UP000769780"/>
    </source>
</evidence>
<reference evidence="3 4" key="1">
    <citation type="submission" date="2020-07" db="EMBL/GenBank/DDBJ databases">
        <title>Fungal Genomes of the International Space Station.</title>
        <authorList>
            <person name="Seuylemezian A."/>
            <person name="Singh N.K."/>
            <person name="Wood J."/>
            <person name="Venkateswaran K."/>
        </authorList>
    </citation>
    <scope>NUCLEOTIDE SEQUENCE [LARGE SCALE GENOMIC DNA]</scope>
    <source>
        <strain evidence="3 4">PL-B2</strain>
    </source>
</reference>
<organism evidence="3 4">
    <name type="scientific">Mesobacillus maritimus</name>
    <dbReference type="NCBI Taxonomy" id="1643336"/>
    <lineage>
        <taxon>Bacteria</taxon>
        <taxon>Bacillati</taxon>
        <taxon>Bacillota</taxon>
        <taxon>Bacilli</taxon>
        <taxon>Bacillales</taxon>
        <taxon>Bacillaceae</taxon>
        <taxon>Mesobacillus</taxon>
    </lineage>
</organism>
<dbReference type="Gene3D" id="3.10.580.10">
    <property type="entry name" value="CBS-domain"/>
    <property type="match status" value="1"/>
</dbReference>
<dbReference type="Proteomes" id="UP000769780">
    <property type="component" value="Unassembled WGS sequence"/>
</dbReference>
<dbReference type="CDD" id="cd02205">
    <property type="entry name" value="CBS_pair_SF"/>
    <property type="match status" value="1"/>
</dbReference>
<sequence>MEKKAEQTQSGQFEVAFNRIHRCLKDMVKDAHNDSFVELLNVGQKSHSIIRKYKDELYQFARLRNAIVHEKVDVDYYIAEPHIKVVRRIEYIATNFEKPPLAIAISSAPVFYYYEDAYLKDVLKAINKFDFTRFPIYDKNYQYIGLLTASDIIRWMAKEMTSNVISLGNVRVRDLLNNNKEYYVDFIKGTTNLYEVEEMFDQYHAQDKKLQAVILSEDGTSNSKPKAILTPWDLLDPEPNG</sequence>
<feature type="domain" description="CBS" evidence="2">
    <location>
        <begin position="105"/>
        <end position="162"/>
    </location>
</feature>
<comment type="caution">
    <text evidence="3">The sequence shown here is derived from an EMBL/GenBank/DDBJ whole genome shotgun (WGS) entry which is preliminary data.</text>
</comment>